<reference evidence="4" key="1">
    <citation type="submission" date="2024-04" db="EMBL/GenBank/DDBJ databases">
        <authorList>
            <consortium name="Molecular Ecology Group"/>
        </authorList>
    </citation>
    <scope>NUCLEOTIDE SEQUENCE</scope>
</reference>
<dbReference type="CDD" id="cd15843">
    <property type="entry name" value="R-SNARE"/>
    <property type="match status" value="1"/>
</dbReference>
<keyword evidence="2" id="KW-0472">Membrane</keyword>
<gene>
    <name evidence="4" type="ORF">LPLAT_LOCUS3751</name>
</gene>
<keyword evidence="2" id="KW-1133">Transmembrane helix</keyword>
<dbReference type="PROSITE" id="PS50892">
    <property type="entry name" value="V_SNARE"/>
    <property type="match status" value="1"/>
</dbReference>
<dbReference type="Proteomes" id="UP001497644">
    <property type="component" value="Chromosome 13"/>
</dbReference>
<evidence type="ECO:0000256" key="2">
    <source>
        <dbReference type="SAM" id="Phobius"/>
    </source>
</evidence>
<evidence type="ECO:0000313" key="5">
    <source>
        <dbReference type="Proteomes" id="UP001497644"/>
    </source>
</evidence>
<dbReference type="EMBL" id="OZ034836">
    <property type="protein sequence ID" value="CAL1677788.1"/>
    <property type="molecule type" value="Genomic_DNA"/>
</dbReference>
<feature type="domain" description="V-SNARE coiled-coil homology" evidence="3">
    <location>
        <begin position="142"/>
        <end position="202"/>
    </location>
</feature>
<organism evidence="4 5">
    <name type="scientific">Lasius platythorax</name>
    <dbReference type="NCBI Taxonomy" id="488582"/>
    <lineage>
        <taxon>Eukaryota</taxon>
        <taxon>Metazoa</taxon>
        <taxon>Ecdysozoa</taxon>
        <taxon>Arthropoda</taxon>
        <taxon>Hexapoda</taxon>
        <taxon>Insecta</taxon>
        <taxon>Pterygota</taxon>
        <taxon>Neoptera</taxon>
        <taxon>Endopterygota</taxon>
        <taxon>Hymenoptera</taxon>
        <taxon>Apocrita</taxon>
        <taxon>Aculeata</taxon>
        <taxon>Formicoidea</taxon>
        <taxon>Formicidae</taxon>
        <taxon>Formicinae</taxon>
        <taxon>Lasius</taxon>
        <taxon>Lasius</taxon>
    </lineage>
</organism>
<dbReference type="InterPro" id="IPR042855">
    <property type="entry name" value="V_SNARE_CC"/>
</dbReference>
<proteinExistence type="predicted"/>
<name>A0AAV2NC89_9HYME</name>
<protein>
    <recommendedName>
        <fullName evidence="3">V-SNARE coiled-coil homology domain-containing protein</fullName>
    </recommendedName>
</protein>
<keyword evidence="1" id="KW-0175">Coiled coil</keyword>
<dbReference type="SUPFAM" id="SSF58038">
    <property type="entry name" value="SNARE fusion complex"/>
    <property type="match status" value="1"/>
</dbReference>
<evidence type="ECO:0000313" key="4">
    <source>
        <dbReference type="EMBL" id="CAL1677788.1"/>
    </source>
</evidence>
<dbReference type="Pfam" id="PF00957">
    <property type="entry name" value="Synaptobrevin"/>
    <property type="match status" value="1"/>
</dbReference>
<sequence length="228" mass="25806">MNGTVHYALVALWEKSGCRIVADYPSDRDPTYRALTLSTVDGLKKIEDDKISVDRGKYTVHVLIGELHYACLTSRSNCPSSAIRLESCSQIFLQRLRSIYRELPILADLSRDLTNLAVVDLSKPLKKIIEEYNHQDVDSKNLIPRLEEELAEVRRLLMDGVQKLIDRGERLDELVRKTQCLEISSRDFHVVSRIPQKKKKNVLVAAGGALLMLTSTSLLMILIYTGIL</sequence>
<evidence type="ECO:0000259" key="3">
    <source>
        <dbReference type="PROSITE" id="PS50892"/>
    </source>
</evidence>
<keyword evidence="5" id="KW-1185">Reference proteome</keyword>
<dbReference type="AlphaFoldDB" id="A0AAV2NC89"/>
<dbReference type="Gene3D" id="3.30.450.50">
    <property type="entry name" value="Longin domain"/>
    <property type="match status" value="1"/>
</dbReference>
<feature type="transmembrane region" description="Helical" evidence="2">
    <location>
        <begin position="202"/>
        <end position="227"/>
    </location>
</feature>
<evidence type="ECO:0000256" key="1">
    <source>
        <dbReference type="PROSITE-ProRule" id="PRU00290"/>
    </source>
</evidence>
<accession>A0AAV2NC89</accession>
<keyword evidence="2" id="KW-0812">Transmembrane</keyword>